<gene>
    <name evidence="11" type="ORF">G5714_021796</name>
</gene>
<dbReference type="InterPro" id="IPR015817">
    <property type="entry name" value="Vitellinogen_open_b-sht_sub1"/>
</dbReference>
<dbReference type="FunFam" id="2.20.80.10:FF:000001">
    <property type="entry name" value="Vitellogenin 7"/>
    <property type="match status" value="2"/>
</dbReference>
<feature type="domain" description="Vitellogenin" evidence="9">
    <location>
        <begin position="24"/>
        <end position="659"/>
    </location>
</feature>
<proteinExistence type="predicted"/>
<name>A0A7J6BS29_9TELE</name>
<accession>A0A7J6BS29</accession>
<dbReference type="InterPro" id="IPR011030">
    <property type="entry name" value="Lipovitellin_superhlx_dom"/>
</dbReference>
<dbReference type="FunFam" id="2.30.230.10:FF:000002">
    <property type="entry name" value="Vitellogenin 7"/>
    <property type="match status" value="2"/>
</dbReference>
<dbReference type="InterPro" id="IPR015816">
    <property type="entry name" value="Vitellinogen_b-sht_N"/>
</dbReference>
<dbReference type="PROSITE" id="PS51233">
    <property type="entry name" value="VWFD"/>
    <property type="match status" value="1"/>
</dbReference>
<evidence type="ECO:0000313" key="11">
    <source>
        <dbReference type="EMBL" id="KAF4097788.1"/>
    </source>
</evidence>
<dbReference type="Pfam" id="PF09175">
    <property type="entry name" value="Vit_b-sht_shell"/>
    <property type="match status" value="2"/>
</dbReference>
<dbReference type="Proteomes" id="UP000579812">
    <property type="component" value="Unassembled WGS sequence"/>
</dbReference>
<keyword evidence="4 6" id="KW-1015">Disulfide bond</keyword>
<dbReference type="GO" id="GO:0005319">
    <property type="term" value="F:lipid transporter activity"/>
    <property type="evidence" value="ECO:0007669"/>
    <property type="project" value="InterPro"/>
</dbReference>
<dbReference type="PANTHER" id="PTHR23345">
    <property type="entry name" value="VITELLOGENIN-RELATED"/>
    <property type="match status" value="1"/>
</dbReference>
<reference evidence="11 12" key="1">
    <citation type="submission" date="2020-04" db="EMBL/GenBank/DDBJ databases">
        <title>Chromosome-level genome assembly of a cyprinid fish Onychostoma macrolepis by integration of Nanopore Sequencing, Bionano and Hi-C technology.</title>
        <authorList>
            <person name="Wang D."/>
        </authorList>
    </citation>
    <scope>NUCLEOTIDE SEQUENCE [LARGE SCALE GENOMIC DNA]</scope>
    <source>
        <strain evidence="11">SWU-2019</strain>
        <tissue evidence="11">Muscle</tissue>
    </source>
</reference>
<dbReference type="GO" id="GO:0032355">
    <property type="term" value="P:response to estradiol"/>
    <property type="evidence" value="ECO:0007669"/>
    <property type="project" value="TreeGrafter"/>
</dbReference>
<dbReference type="Gene3D" id="2.20.80.10">
    <property type="entry name" value="Lipovitellin-phosvitin complex, chain A, domain 4"/>
    <property type="match status" value="2"/>
</dbReference>
<comment type="caution">
    <text evidence="6">Lacks conserved residue(s) required for the propagation of feature annotation.</text>
</comment>
<evidence type="ECO:0000256" key="6">
    <source>
        <dbReference type="PROSITE-ProRule" id="PRU00557"/>
    </source>
</evidence>
<sequence length="2710" mass="298197">MRTVVVALTIALVASQHVKLVPELAGTQTYVYKYEALLFSGLHQEGLARAGIKINSKVSISAVTENTFLLKLSNPQLFEYSGIWPTDMFVATKLTSELTAQLQIPIKFEYNNGLVGKVFAPSVVPTTIINLYRGILNIFQLNLKKTQNIYEVHEDGVQGICETQYLISEDEDLITITKSRDLTLCLERIMKDVGLTYTEKCIECQQKVKSLSGAATYSYTMKPTPTGVMITEATVQEFHQFTPLYEIRDATQMKTRQTLTFLDKTVSSIIPISAEYLARGALHYEFSTETLWSPIQLIRISDPQAQIVDALDHLATKKMEEVHEDVPLKFIQLIQLLRFATMDAIEGIWSQFKIRPNFRKWILDAVPAVGTLAALKFIKKTFLAGELSIPEFTQVLLSTVHMVTANLDTIKMYSGLALSHKVQETPVLRKVAMLGYGTMIARYCSGSLECPVELLKPFHETVIEVTAKADIAEVILLLKVLGNAGHPASIKYITKFLPVSGNQIPLFPMRVQVGAVLALKTIAKKEPKLVQNVVLQIFANKDLHPELRMVSWIVLFETKPSMGLVITLAHALQKEANLQVASLVYSHMKALTRSTHHEFALIASASRVAIKILSPKLDKLSFRYSKAFLFDGYEVPLMVGAAGSAFIINDVATILPRAVVAKARAYLAGPAADVLEVGIRSDGIQEALLKSPFLNEDRLPRMKQILKALKTFKVLPKKQPLGSIYVKVLGQEIAFAVVDNAVLEQATQLTTGGYIPELAREALKAMQNGIAFQYAKPLLVTEVRRILPSVAGVPMEFSLYTAAVAAANLKVQALITPPITESISVAHLMKTVVKLTAEVSPSIALQTFAVIGLNTGFVQAASMAKGKIHTFLPLKVEAKFDITNTNVKIEAFPVVLTVHASTARFETLAAAGNIKETNAERITPVVPETVVVKHSEETLTSMISPGDLSSETGETVMAPAEEPEPKTSVPVHKTLCSVLPQIGVNVCMEVMSCDATFIKNTTLYNMIGQHGVHINIVRADGPAVEELELEVQLGLRAAKKILKEISFADANTPKELSSGQSSESFKPVQLTAYLDRPTSRVQIIVVSIAVKDNWKMCADGVMLSKHNVGARIAWGAECQQYAITINAETGHQGPSPMSYLKVKCEKLPPIITTYAKSVADYIPGVAQMTGLAISNEKNIERQIELIILVPTERTLDIIIKTPTMTLSMSNVVLPIALPFEAIQTYPEKDVTNIIRNLYIEASSVMLTYQQKSAMKVTMNGIEMPTNNISYQHPTGTIRIEQKGQGIALYAPGHGLQEVYYANDQWMVYVVDWMKGQTCGLCGKADGEIRQEYRTPSGYLTKKCYMRFETVKLEKQRSDRQASKCYSVEPVLRCLPGCLPNRTSHITVGYYCLPSNLRLNPSANMSSNYEKTEDLRETAEAHMAYHFPEFALDKTYVYNYEALLLGGLPQEGLARAGIKVNSKVYLSAVNKNTFLMKLKDPLIHEYAGIWPNDPFVPAAKLTSALAAQLQIPIKFEYTNGVVGKVFAPAGVSPTIMNLYRGILNIFQLNLKKTQNIYELQEAGAQGVCRTHYVISEYPKANHITVTKSKDLSFCQDRIIKDVGLAYTERCDECTKRVKSLIEIATYSYIMKPSSTGVLITEAKVQEVHQFSPFNEIHGAPMMEAKQTLAFVKIEKTPVVPNKADYMARGSLQYEFATEILQTPIQLIKISNAPAQIVEVLKHLVVNNVDMVHDDAPLKFVQLVQLLRAATLENIESIWAQFKNKPVYRHWILDALPAVSTPVIVKFIKEKFLAGELTLPEFIQALVVALQMITADLDTIQLTASLAMHKKISTIPALREVVMLGYGSMIAKYCVAVPTCSPNLLRPIHEIAAEAIAKNNIPEITLALKVLGNAGHPASLKPIMKLIPGLRSAATSLPLRVHVDAILALRNIAKKEPKLVQPVALQLVLDRSLHPEVRMVACIVLFETKPSAALMSSLAGSLKTETNMQVVSFTYSHIKSLTRITAPDMAAVAGAAHVAIKLLSPKLERLSFRFSRALKFDIYQTPLMVGAAGSAYMINDAATILPRAVVAKTRAYLAGVAADVLEIGVRTEGIQEALLKSPAADESVDRITKIKRTLRALINWKTLPTSQPLASAYVKLFGQEVAFARIDRTIIEQAISLATGPKSRELLKGALKALQEGIAFQRAKPLLVAEVRRILPTAVGLPMELSMYSAAVGAASINVQATITPPLPEEIETMTLEQLKETDVQLQAEARASIALQTFAVMGVNTALIQAAVMMRGKMHTIAPGKVAVRVDILKGIYKVEALPVEVPEHIADVSFETFAVVRNIEAPTAERTVPLVPEVFGQNSQTPADNWSSENQDRVPLKAPAPFDKTLCFAVPYIEIKGCVKVHSHNAAFIRNYPLFYIIGKHSARATVARAEGPTVERLELEVRCGPDDGGSQISIIDEQTQEGKDFLFKLKKILEAEDRNQTNSSESKSKSSSSSSSSISSQSLSGSSSSSARSRSPTTETATIMEHFRKFRRNRHLPPHSASKKDSSGSTERIQRQVNFLGKEAPPLCTVFARAVPAGQKPLGYQLGAYFDKSTARVQLVATSIDENDNQKICIDSVLRSKHKVTTKFAWGPECRQYAVTAKAEAGVLGEFPAVRLELEWDRLPVTVTTYAKKMSKHIPMVACEAGFRLESAKNKAKEIELTAALPTQTSMNVFVKFPEVK</sequence>
<dbReference type="SMART" id="SM00638">
    <property type="entry name" value="LPD_N"/>
    <property type="match status" value="2"/>
</dbReference>
<evidence type="ECO:0000256" key="2">
    <source>
        <dbReference type="ARBA" id="ARBA00022729"/>
    </source>
</evidence>
<dbReference type="InterPro" id="IPR001846">
    <property type="entry name" value="VWF_type-D"/>
</dbReference>
<dbReference type="SMART" id="SM01170">
    <property type="entry name" value="DUF1944"/>
    <property type="match status" value="2"/>
</dbReference>
<dbReference type="InterPro" id="IPR050733">
    <property type="entry name" value="Vitellogenin/Apolipophorin"/>
</dbReference>
<dbReference type="Pfam" id="PF01347">
    <property type="entry name" value="Vitellogenin_N"/>
    <property type="match status" value="2"/>
</dbReference>
<dbReference type="InterPro" id="IPR037088">
    <property type="entry name" value="Vitellinogen_b-sht_shell_sf"/>
</dbReference>
<evidence type="ECO:0000313" key="12">
    <source>
        <dbReference type="Proteomes" id="UP000579812"/>
    </source>
</evidence>
<evidence type="ECO:0000259" key="10">
    <source>
        <dbReference type="PROSITE" id="PS51233"/>
    </source>
</evidence>
<protein>
    <recommendedName>
        <fullName evidence="13">Phosvitin</fullName>
    </recommendedName>
</protein>
<dbReference type="Gene3D" id="2.30.230.10">
    <property type="entry name" value="Lipovitellin, beta-sheet shell regions, chain A"/>
    <property type="match status" value="2"/>
</dbReference>
<dbReference type="PANTHER" id="PTHR23345:SF9">
    <property type="entry name" value="VITELLOGENIN-RELATED"/>
    <property type="match status" value="1"/>
</dbReference>
<keyword evidence="1" id="KW-0597">Phosphoprotein</keyword>
<dbReference type="EMBL" id="JAAMOB010000022">
    <property type="protein sequence ID" value="KAF4097788.1"/>
    <property type="molecule type" value="Genomic_DNA"/>
</dbReference>
<keyword evidence="2 8" id="KW-0732">Signal</keyword>
<dbReference type="InterPro" id="IPR015819">
    <property type="entry name" value="Lipid_transp_b-sht_shell"/>
</dbReference>
<dbReference type="Pfam" id="PF09172">
    <property type="entry name" value="Vit_open_b-sht"/>
    <property type="match status" value="2"/>
</dbReference>
<dbReference type="InterPro" id="IPR001747">
    <property type="entry name" value="Vitellogenin_N"/>
</dbReference>
<feature type="compositionally biased region" description="Low complexity" evidence="7">
    <location>
        <begin position="2472"/>
        <end position="2504"/>
    </location>
</feature>
<dbReference type="Gene3D" id="1.25.10.20">
    <property type="entry name" value="Vitellinogen, superhelical"/>
    <property type="match status" value="2"/>
</dbReference>
<evidence type="ECO:0008006" key="13">
    <source>
        <dbReference type="Google" id="ProtNLM"/>
    </source>
</evidence>
<dbReference type="Gene3D" id="2.20.90.10">
    <property type="entry name" value="Vitellinogen, beta-sheet shell domain"/>
    <property type="match status" value="2"/>
</dbReference>
<evidence type="ECO:0000256" key="7">
    <source>
        <dbReference type="SAM" id="MobiDB-lite"/>
    </source>
</evidence>
<dbReference type="InterPro" id="IPR015258">
    <property type="entry name" value="Vitellinogen_b-sht_shell"/>
</dbReference>
<evidence type="ECO:0000256" key="4">
    <source>
        <dbReference type="ARBA" id="ARBA00023157"/>
    </source>
</evidence>
<comment type="caution">
    <text evidence="11">The sequence shown here is derived from an EMBL/GenBank/DDBJ whole genome shotgun (WGS) entry which is preliminary data.</text>
</comment>
<dbReference type="GO" id="GO:0045735">
    <property type="term" value="F:nutrient reservoir activity"/>
    <property type="evidence" value="ECO:0007669"/>
    <property type="project" value="UniProtKB-KW"/>
</dbReference>
<dbReference type="GO" id="GO:0071391">
    <property type="term" value="P:cellular response to estrogen stimulus"/>
    <property type="evidence" value="ECO:0007669"/>
    <property type="project" value="TreeGrafter"/>
</dbReference>
<keyword evidence="5" id="KW-0325">Glycoprotein</keyword>
<evidence type="ECO:0000256" key="5">
    <source>
        <dbReference type="ARBA" id="ARBA00023180"/>
    </source>
</evidence>
<evidence type="ECO:0000259" key="9">
    <source>
        <dbReference type="PROSITE" id="PS51211"/>
    </source>
</evidence>
<dbReference type="SUPFAM" id="SSF48431">
    <property type="entry name" value="Lipovitellin-phosvitin complex, superhelical domain"/>
    <property type="match status" value="2"/>
</dbReference>
<organism evidence="11 12">
    <name type="scientific">Onychostoma macrolepis</name>
    <dbReference type="NCBI Taxonomy" id="369639"/>
    <lineage>
        <taxon>Eukaryota</taxon>
        <taxon>Metazoa</taxon>
        <taxon>Chordata</taxon>
        <taxon>Craniata</taxon>
        <taxon>Vertebrata</taxon>
        <taxon>Euteleostomi</taxon>
        <taxon>Actinopterygii</taxon>
        <taxon>Neopterygii</taxon>
        <taxon>Teleostei</taxon>
        <taxon>Ostariophysi</taxon>
        <taxon>Cypriniformes</taxon>
        <taxon>Cyprinidae</taxon>
        <taxon>Acrossocheilinae</taxon>
        <taxon>Onychostoma</taxon>
    </lineage>
</organism>
<keyword evidence="12" id="KW-1185">Reference proteome</keyword>
<dbReference type="SUPFAM" id="SSF56968">
    <property type="entry name" value="Lipovitellin-phosvitin complex, beta-sheet shell regions"/>
    <property type="match status" value="6"/>
</dbReference>
<dbReference type="Pfam" id="PF00094">
    <property type="entry name" value="VWD"/>
    <property type="match status" value="1"/>
</dbReference>
<dbReference type="PROSITE" id="PS51211">
    <property type="entry name" value="VITELLOGENIN"/>
    <property type="match status" value="2"/>
</dbReference>
<dbReference type="InterPro" id="IPR015255">
    <property type="entry name" value="Vitellinogen_open_b-sht"/>
</dbReference>
<feature type="signal peptide" evidence="8">
    <location>
        <begin position="1"/>
        <end position="15"/>
    </location>
</feature>
<dbReference type="SMART" id="SM01169">
    <property type="entry name" value="DUF1943"/>
    <property type="match status" value="2"/>
</dbReference>
<feature type="region of interest" description="Disordered" evidence="7">
    <location>
        <begin position="2466"/>
        <end position="2541"/>
    </location>
</feature>
<keyword evidence="3" id="KW-0758">Storage protein</keyword>
<feature type="compositionally biased region" description="Basic residues" evidence="7">
    <location>
        <begin position="2517"/>
        <end position="2526"/>
    </location>
</feature>
<feature type="domain" description="Vitellogenin" evidence="9">
    <location>
        <begin position="1429"/>
        <end position="2067"/>
    </location>
</feature>
<feature type="disulfide bond" evidence="6">
    <location>
        <begin position="1567"/>
        <end position="1593"/>
    </location>
</feature>
<evidence type="ECO:0000256" key="8">
    <source>
        <dbReference type="SAM" id="SignalP"/>
    </source>
</evidence>
<dbReference type="SMART" id="SM00216">
    <property type="entry name" value="VWD"/>
    <property type="match status" value="1"/>
</dbReference>
<feature type="chain" id="PRO_5029629169" description="Phosvitin" evidence="8">
    <location>
        <begin position="16"/>
        <end position="2710"/>
    </location>
</feature>
<dbReference type="Gene3D" id="2.20.50.20">
    <property type="entry name" value="Lipovitellin. Chain A, domain 3"/>
    <property type="match status" value="3"/>
</dbReference>
<feature type="disulfide bond" evidence="6">
    <location>
        <begin position="201"/>
        <end position="204"/>
    </location>
</feature>
<feature type="disulfide bond" evidence="6">
    <location>
        <begin position="1609"/>
        <end position="1612"/>
    </location>
</feature>
<feature type="domain" description="VWFD" evidence="10">
    <location>
        <begin position="1182"/>
        <end position="1358"/>
    </location>
</feature>
<evidence type="ECO:0000256" key="3">
    <source>
        <dbReference type="ARBA" id="ARBA00022761"/>
    </source>
</evidence>
<evidence type="ECO:0000256" key="1">
    <source>
        <dbReference type="ARBA" id="ARBA00022553"/>
    </source>
</evidence>
<dbReference type="FunFam" id="1.25.10.20:FF:000002">
    <property type="entry name" value="Vitellogenin 7"/>
    <property type="match status" value="2"/>
</dbReference>